<feature type="domain" description="SH3" evidence="3">
    <location>
        <begin position="40"/>
        <end position="69"/>
    </location>
</feature>
<dbReference type="Proteomes" id="UP000694552">
    <property type="component" value="Unplaced"/>
</dbReference>
<dbReference type="Pfam" id="PF00018">
    <property type="entry name" value="SH3_1"/>
    <property type="match status" value="1"/>
</dbReference>
<evidence type="ECO:0000256" key="2">
    <source>
        <dbReference type="SAM" id="MobiDB-lite"/>
    </source>
</evidence>
<dbReference type="PANTHER" id="PTHR14167:SF54">
    <property type="entry name" value="VINEXIN"/>
    <property type="match status" value="1"/>
</dbReference>
<reference evidence="4" key="2">
    <citation type="submission" date="2025-09" db="UniProtKB">
        <authorList>
            <consortium name="Ensembl"/>
        </authorList>
    </citation>
    <scope>IDENTIFICATION</scope>
</reference>
<dbReference type="PANTHER" id="PTHR14167">
    <property type="entry name" value="SH3 DOMAIN-CONTAINING"/>
    <property type="match status" value="1"/>
</dbReference>
<evidence type="ECO:0000259" key="3">
    <source>
        <dbReference type="Pfam" id="PF00018"/>
    </source>
</evidence>
<dbReference type="AlphaFoldDB" id="A0A8C8EC52"/>
<organism evidence="4 5">
    <name type="scientific">Otus sunia</name>
    <name type="common">Oriental scops-owl</name>
    <dbReference type="NCBI Taxonomy" id="257818"/>
    <lineage>
        <taxon>Eukaryota</taxon>
        <taxon>Metazoa</taxon>
        <taxon>Chordata</taxon>
        <taxon>Craniata</taxon>
        <taxon>Vertebrata</taxon>
        <taxon>Euteleostomi</taxon>
        <taxon>Archelosauria</taxon>
        <taxon>Archosauria</taxon>
        <taxon>Dinosauria</taxon>
        <taxon>Saurischia</taxon>
        <taxon>Theropoda</taxon>
        <taxon>Coelurosauria</taxon>
        <taxon>Aves</taxon>
        <taxon>Neognathae</taxon>
        <taxon>Neoaves</taxon>
        <taxon>Telluraves</taxon>
        <taxon>Strigiformes</taxon>
        <taxon>Strigidae</taxon>
        <taxon>Otus</taxon>
    </lineage>
</organism>
<feature type="region of interest" description="Disordered" evidence="2">
    <location>
        <begin position="82"/>
        <end position="138"/>
    </location>
</feature>
<dbReference type="Gene3D" id="2.30.30.40">
    <property type="entry name" value="SH3 Domains"/>
    <property type="match status" value="1"/>
</dbReference>
<evidence type="ECO:0000256" key="1">
    <source>
        <dbReference type="ARBA" id="ARBA00022443"/>
    </source>
</evidence>
<protein>
    <recommendedName>
        <fullName evidence="3">SH3 domain-containing protein</fullName>
    </recommendedName>
</protein>
<keyword evidence="1" id="KW-0728">SH3 domain</keyword>
<dbReference type="InterPro" id="IPR001452">
    <property type="entry name" value="SH3_domain"/>
</dbReference>
<name>A0A8C8EC52_9STRI</name>
<proteinExistence type="predicted"/>
<dbReference type="InterPro" id="IPR050384">
    <property type="entry name" value="Endophilin_SH3RF"/>
</dbReference>
<evidence type="ECO:0000313" key="5">
    <source>
        <dbReference type="Proteomes" id="UP000694552"/>
    </source>
</evidence>
<keyword evidence="5" id="KW-1185">Reference proteome</keyword>
<evidence type="ECO:0000313" key="4">
    <source>
        <dbReference type="Ensembl" id="ENSOSUP00000016545.1"/>
    </source>
</evidence>
<dbReference type="InterPro" id="IPR036028">
    <property type="entry name" value="SH3-like_dom_sf"/>
</dbReference>
<reference evidence="4" key="1">
    <citation type="submission" date="2025-08" db="UniProtKB">
        <authorList>
            <consortium name="Ensembl"/>
        </authorList>
    </citation>
    <scope>IDENTIFICATION</scope>
</reference>
<dbReference type="Ensembl" id="ENSOSUT00000017113.1">
    <property type="protein sequence ID" value="ENSOSUP00000016545.1"/>
    <property type="gene ID" value="ENSOSUG00000011815.1"/>
</dbReference>
<sequence>MPCRAVSCRAVLCHAMSCRAMPCRAMSCRAMLCCAMSFHGERVCLVRRVDENWYEGRISGTSRQGIFPATYVQVLKEPRVKATAEDFPPSPASASPRHPAGSPSLQRSPCPRGPPLSTGSPRAAERGPGEAGGRPASP</sequence>
<feature type="compositionally biased region" description="Low complexity" evidence="2">
    <location>
        <begin position="92"/>
        <end position="104"/>
    </location>
</feature>
<dbReference type="SUPFAM" id="SSF50044">
    <property type="entry name" value="SH3-domain"/>
    <property type="match status" value="1"/>
</dbReference>
<accession>A0A8C8EC52</accession>